<keyword evidence="8" id="KW-1185">Reference proteome</keyword>
<keyword evidence="4" id="KW-0560">Oxidoreductase</keyword>
<dbReference type="InterPro" id="IPR005123">
    <property type="entry name" value="Oxoglu/Fe-dep_dioxygenase_dom"/>
</dbReference>
<dbReference type="PANTHER" id="PTHR16557">
    <property type="entry name" value="ALKYLATED DNA REPAIR PROTEIN ALKB-RELATED"/>
    <property type="match status" value="1"/>
</dbReference>
<keyword evidence="2" id="KW-0479">Metal-binding</keyword>
<keyword evidence="5" id="KW-0408">Iron</keyword>
<comment type="caution">
    <text evidence="7">The sequence shown here is derived from an EMBL/GenBank/DDBJ whole genome shotgun (WGS) entry which is preliminary data.</text>
</comment>
<reference evidence="8" key="1">
    <citation type="journal article" date="2019" name="Int. J. Syst. Evol. Microbiol.">
        <title>The Global Catalogue of Microorganisms (GCM) 10K type strain sequencing project: providing services to taxonomists for standard genome sequencing and annotation.</title>
        <authorList>
            <consortium name="The Broad Institute Genomics Platform"/>
            <consortium name="The Broad Institute Genome Sequencing Center for Infectious Disease"/>
            <person name="Wu L."/>
            <person name="Ma J."/>
        </authorList>
    </citation>
    <scope>NUCLEOTIDE SEQUENCE [LARGE SCALE GENOMIC DNA]</scope>
    <source>
        <strain evidence="8">CGMCC 1.19062</strain>
    </source>
</reference>
<proteinExistence type="predicted"/>
<evidence type="ECO:0000256" key="5">
    <source>
        <dbReference type="ARBA" id="ARBA00023004"/>
    </source>
</evidence>
<dbReference type="Gene3D" id="2.60.120.590">
    <property type="entry name" value="Alpha-ketoglutarate-dependent dioxygenase AlkB-like"/>
    <property type="match status" value="1"/>
</dbReference>
<evidence type="ECO:0000256" key="4">
    <source>
        <dbReference type="ARBA" id="ARBA00023002"/>
    </source>
</evidence>
<dbReference type="RefSeq" id="WP_379877675.1">
    <property type="nucleotide sequence ID" value="NZ_JBHUIP010000013.1"/>
</dbReference>
<organism evidence="7 8">
    <name type="scientific">Lacibacterium aquatile</name>
    <dbReference type="NCBI Taxonomy" id="1168082"/>
    <lineage>
        <taxon>Bacteria</taxon>
        <taxon>Pseudomonadati</taxon>
        <taxon>Pseudomonadota</taxon>
        <taxon>Alphaproteobacteria</taxon>
        <taxon>Rhodospirillales</taxon>
        <taxon>Rhodospirillaceae</taxon>
    </lineage>
</organism>
<comment type="cofactor">
    <cofactor evidence="1">
        <name>Fe(2+)</name>
        <dbReference type="ChEBI" id="CHEBI:29033"/>
    </cofactor>
</comment>
<feature type="domain" description="Fe2OG dioxygenase" evidence="6">
    <location>
        <begin position="108"/>
        <end position="205"/>
    </location>
</feature>
<dbReference type="Pfam" id="PF13532">
    <property type="entry name" value="2OG-FeII_Oxy_2"/>
    <property type="match status" value="1"/>
</dbReference>
<dbReference type="Proteomes" id="UP001597295">
    <property type="component" value="Unassembled WGS sequence"/>
</dbReference>
<sequence>MLDLFGRSPALIAPGVVLLTAFSDVAVLKSQIEAVSLLAPFRHMTTPGGRPMGAAMTNCGPLGWVGDRNGYRYEATDPLTGRPWPEMPSAFMTLARRAAETAGFGNFKPDACLINRYAVGVGMGMHRDVDELDREAPIVSVSLGLTARFVIRIEGKLQKIELNEGDVLVFGGPAREAEHGVRPVRHREDSQPTDFRFNLTLRKAR</sequence>
<evidence type="ECO:0000256" key="3">
    <source>
        <dbReference type="ARBA" id="ARBA00022964"/>
    </source>
</evidence>
<dbReference type="InterPro" id="IPR037151">
    <property type="entry name" value="AlkB-like_sf"/>
</dbReference>
<dbReference type="GO" id="GO:0051213">
    <property type="term" value="F:dioxygenase activity"/>
    <property type="evidence" value="ECO:0007669"/>
    <property type="project" value="UniProtKB-KW"/>
</dbReference>
<dbReference type="PROSITE" id="PS51471">
    <property type="entry name" value="FE2OG_OXY"/>
    <property type="match status" value="1"/>
</dbReference>
<name>A0ABW5DTW6_9PROT</name>
<evidence type="ECO:0000259" key="6">
    <source>
        <dbReference type="PROSITE" id="PS51471"/>
    </source>
</evidence>
<evidence type="ECO:0000256" key="2">
    <source>
        <dbReference type="ARBA" id="ARBA00022723"/>
    </source>
</evidence>
<accession>A0ABW5DTW6</accession>
<gene>
    <name evidence="7" type="ORF">ACFSM5_16885</name>
</gene>
<keyword evidence="3 7" id="KW-0223">Dioxygenase</keyword>
<dbReference type="InterPro" id="IPR004574">
    <property type="entry name" value="Alkb"/>
</dbReference>
<dbReference type="InterPro" id="IPR027450">
    <property type="entry name" value="AlkB-like"/>
</dbReference>
<dbReference type="EMBL" id="JBHUIP010000013">
    <property type="protein sequence ID" value="MFD2264583.1"/>
    <property type="molecule type" value="Genomic_DNA"/>
</dbReference>
<evidence type="ECO:0000313" key="8">
    <source>
        <dbReference type="Proteomes" id="UP001597295"/>
    </source>
</evidence>
<dbReference type="PANTHER" id="PTHR16557:SF2">
    <property type="entry name" value="NUCLEIC ACID DIOXYGENASE ALKBH1"/>
    <property type="match status" value="1"/>
</dbReference>
<dbReference type="SUPFAM" id="SSF51197">
    <property type="entry name" value="Clavaminate synthase-like"/>
    <property type="match status" value="1"/>
</dbReference>
<evidence type="ECO:0000313" key="7">
    <source>
        <dbReference type="EMBL" id="MFD2264583.1"/>
    </source>
</evidence>
<evidence type="ECO:0000256" key="1">
    <source>
        <dbReference type="ARBA" id="ARBA00001954"/>
    </source>
</evidence>
<protein>
    <submittedName>
        <fullName evidence="7">Alpha-ketoglutarate-dependent dioxygenase AlkB</fullName>
    </submittedName>
</protein>